<reference evidence="14 15" key="1">
    <citation type="journal article" date="2011" name="Stand. Genomic Sci.">
        <title>Complete genome sequence of Nitratifractor salsuginis type strain (E9I37-1).</title>
        <authorList>
            <person name="Anderson I."/>
            <person name="Sikorski J."/>
            <person name="Zeytun A."/>
            <person name="Nolan M."/>
            <person name="Lapidus A."/>
            <person name="Lucas S."/>
            <person name="Hammon N."/>
            <person name="Deshpande S."/>
            <person name="Cheng J.F."/>
            <person name="Tapia R."/>
            <person name="Han C."/>
            <person name="Goodwin L."/>
            <person name="Pitluck S."/>
            <person name="Liolios K."/>
            <person name="Pagani I."/>
            <person name="Ivanova N."/>
            <person name="Huntemann M."/>
            <person name="Mavromatis K."/>
            <person name="Ovchinikova G."/>
            <person name="Pati A."/>
            <person name="Chen A."/>
            <person name="Palaniappan K."/>
            <person name="Land M."/>
            <person name="Hauser L."/>
            <person name="Brambilla E.M."/>
            <person name="Ngatchou-Djao O.D."/>
            <person name="Rohde M."/>
            <person name="Tindall B.J."/>
            <person name="Goker M."/>
            <person name="Detter J.C."/>
            <person name="Woyke T."/>
            <person name="Bristow J."/>
            <person name="Eisen J.A."/>
            <person name="Markowitz V."/>
            <person name="Hugenholtz P."/>
            <person name="Klenk H.P."/>
            <person name="Kyrpides N.C."/>
        </authorList>
    </citation>
    <scope>NUCLEOTIDE SEQUENCE [LARGE SCALE GENOMIC DNA]</scope>
    <source>
        <strain evidence="15">DSM 16511 / JCM 12458 / E9I37-1</strain>
    </source>
</reference>
<evidence type="ECO:0000256" key="3">
    <source>
        <dbReference type="ARBA" id="ARBA00012621"/>
    </source>
</evidence>
<evidence type="ECO:0000256" key="8">
    <source>
        <dbReference type="ARBA" id="ARBA00049183"/>
    </source>
</evidence>
<accession>E6X1V9</accession>
<keyword evidence="11" id="KW-1133">Transmembrane helix</keyword>
<dbReference type="EC" id="2.4.99.12" evidence="3 11"/>
<dbReference type="RefSeq" id="WP_013553661.1">
    <property type="nucleotide sequence ID" value="NC_014935.1"/>
</dbReference>
<keyword evidence="11" id="KW-1003">Cell membrane</keyword>
<comment type="function">
    <text evidence="11">Involved in lipopolysaccharide (LPS) biosynthesis. Catalyzes the transfer of 3-deoxy-D-manno-octulosonate (Kdo) residue(s) from CMP-Kdo to lipid IV(A), the tetraacyldisaccharide-1,4'-bisphosphate precursor of lipid A.</text>
</comment>
<evidence type="ECO:0000259" key="12">
    <source>
        <dbReference type="Pfam" id="PF00534"/>
    </source>
</evidence>
<dbReference type="SUPFAM" id="SSF53756">
    <property type="entry name" value="UDP-Glycosyltransferase/glycogen phosphorylase"/>
    <property type="match status" value="1"/>
</dbReference>
<evidence type="ECO:0000256" key="2">
    <source>
        <dbReference type="ARBA" id="ARBA00004713"/>
    </source>
</evidence>
<name>E6X1V9_NITSE</name>
<dbReference type="GO" id="GO:0009244">
    <property type="term" value="P:lipopolysaccharide core region biosynthetic process"/>
    <property type="evidence" value="ECO:0007669"/>
    <property type="project" value="UniProtKB-UniRule"/>
</dbReference>
<dbReference type="AlphaFoldDB" id="E6X1V9"/>
<dbReference type="InterPro" id="IPR039901">
    <property type="entry name" value="Kdotransferase"/>
</dbReference>
<comment type="catalytic activity">
    <reaction evidence="8 11">
        <text>lipid IVA (E. coli) + CMP-3-deoxy-beta-D-manno-octulosonate = alpha-Kdo-(2-&gt;6)-lipid IVA (E. coli) + CMP + H(+)</text>
        <dbReference type="Rhea" id="RHEA:28066"/>
        <dbReference type="ChEBI" id="CHEBI:15378"/>
        <dbReference type="ChEBI" id="CHEBI:58603"/>
        <dbReference type="ChEBI" id="CHEBI:60364"/>
        <dbReference type="ChEBI" id="CHEBI:60377"/>
        <dbReference type="ChEBI" id="CHEBI:85987"/>
        <dbReference type="EC" id="2.4.99.12"/>
    </reaction>
</comment>
<dbReference type="Pfam" id="PF04413">
    <property type="entry name" value="Glycos_transf_N"/>
    <property type="match status" value="1"/>
</dbReference>
<dbReference type="InterPro" id="IPR038107">
    <property type="entry name" value="Glycos_transf_N_sf"/>
</dbReference>
<dbReference type="HOGENOM" id="CLU_036146_2_0_7"/>
<gene>
    <name evidence="14" type="ordered locus">Nitsa_0700</name>
</gene>
<keyword evidence="15" id="KW-1185">Reference proteome</keyword>
<dbReference type="GO" id="GO:0009245">
    <property type="term" value="P:lipid A biosynthetic process"/>
    <property type="evidence" value="ECO:0007669"/>
    <property type="project" value="TreeGrafter"/>
</dbReference>
<dbReference type="Gene3D" id="3.40.50.11720">
    <property type="entry name" value="3-Deoxy-D-manno-octulosonic-acid transferase, N-terminal domain"/>
    <property type="match status" value="1"/>
</dbReference>
<feature type="domain" description="3-deoxy-D-manno-octulosonic-acid transferase N-terminal" evidence="13">
    <location>
        <begin position="34"/>
        <end position="198"/>
    </location>
</feature>
<organism evidence="14 15">
    <name type="scientific">Nitratifractor salsuginis (strain DSM 16511 / JCM 12458 / E9I37-1)</name>
    <dbReference type="NCBI Taxonomy" id="749222"/>
    <lineage>
        <taxon>Bacteria</taxon>
        <taxon>Pseudomonadati</taxon>
        <taxon>Campylobacterota</taxon>
        <taxon>Epsilonproteobacteria</taxon>
        <taxon>Campylobacterales</taxon>
        <taxon>Sulfurovaceae</taxon>
        <taxon>Nitratifractor</taxon>
    </lineage>
</organism>
<evidence type="ECO:0000256" key="1">
    <source>
        <dbReference type="ARBA" id="ARBA00004196"/>
    </source>
</evidence>
<keyword evidence="11" id="KW-0448">Lipopolysaccharide biosynthesis</keyword>
<dbReference type="GO" id="GO:0030313">
    <property type="term" value="C:cell envelope"/>
    <property type="evidence" value="ECO:0007669"/>
    <property type="project" value="UniProtKB-SubCell"/>
</dbReference>
<keyword evidence="11" id="KW-0812">Transmembrane</keyword>
<dbReference type="UniPathway" id="UPA00958"/>
<dbReference type="Gene3D" id="3.40.50.2000">
    <property type="entry name" value="Glycogen Phosphorylase B"/>
    <property type="match status" value="1"/>
</dbReference>
<evidence type="ECO:0000256" key="9">
    <source>
        <dbReference type="PIRSR" id="PIRSR639901-1"/>
    </source>
</evidence>
<evidence type="ECO:0000256" key="7">
    <source>
        <dbReference type="ARBA" id="ARBA00031445"/>
    </source>
</evidence>
<dbReference type="KEGG" id="nsa:Nitsa_0700"/>
<dbReference type="eggNOG" id="COG1519">
    <property type="taxonomic scope" value="Bacteria"/>
</dbReference>
<keyword evidence="6 11" id="KW-0808">Transferase</keyword>
<proteinExistence type="inferred from homology"/>
<dbReference type="Pfam" id="PF00534">
    <property type="entry name" value="Glycos_transf_1"/>
    <property type="match status" value="1"/>
</dbReference>
<evidence type="ECO:0000256" key="6">
    <source>
        <dbReference type="ARBA" id="ARBA00022679"/>
    </source>
</evidence>
<evidence type="ECO:0000256" key="5">
    <source>
        <dbReference type="ARBA" id="ARBA00022519"/>
    </source>
</evidence>
<comment type="similarity">
    <text evidence="11">Belongs to the glycosyltransferase group 1 family.</text>
</comment>
<evidence type="ECO:0000313" key="14">
    <source>
        <dbReference type="EMBL" id="ADV45967.1"/>
    </source>
</evidence>
<reference evidence="15" key="2">
    <citation type="submission" date="2011-01" db="EMBL/GenBank/DDBJ databases">
        <title>The complete genome of Nitratifractor salsuginis DSM 16511.</title>
        <authorList>
            <consortium name="US DOE Joint Genome Institute (JGI-PGF)"/>
            <person name="Lucas S."/>
            <person name="Copeland A."/>
            <person name="Lapidus A."/>
            <person name="Bruce D."/>
            <person name="Goodwin L."/>
            <person name="Pitluck S."/>
            <person name="Kyrpides N."/>
            <person name="Mavromatis K."/>
            <person name="Ivanova N."/>
            <person name="Mikhailova N."/>
            <person name="Zeytun A."/>
            <person name="Detter J.C."/>
            <person name="Tapia R."/>
            <person name="Han C."/>
            <person name="Land M."/>
            <person name="Hauser L."/>
            <person name="Markowitz V."/>
            <person name="Cheng J.-F."/>
            <person name="Hugenholtz P."/>
            <person name="Woyke T."/>
            <person name="Wu D."/>
            <person name="Tindall B."/>
            <person name="Schuetze A."/>
            <person name="Brambilla E."/>
            <person name="Klenk H.-P."/>
            <person name="Eisen J.A."/>
        </authorList>
    </citation>
    <scope>NUCLEOTIDE SEQUENCE [LARGE SCALE GENOMIC DNA]</scope>
    <source>
        <strain evidence="15">DSM 16511 / JCM 12458 / E9I37-1</strain>
    </source>
</reference>
<feature type="domain" description="Glycosyl transferase family 1" evidence="12">
    <location>
        <begin position="228"/>
        <end position="361"/>
    </location>
</feature>
<dbReference type="GO" id="GO:0043842">
    <property type="term" value="F:Kdo transferase activity"/>
    <property type="evidence" value="ECO:0007669"/>
    <property type="project" value="UniProtKB-EC"/>
</dbReference>
<evidence type="ECO:0000256" key="11">
    <source>
        <dbReference type="RuleBase" id="RU365103"/>
    </source>
</evidence>
<comment type="subcellular location">
    <subcellularLocation>
        <location evidence="1">Cell envelope</location>
    </subcellularLocation>
    <subcellularLocation>
        <location evidence="11">Cell membrane</location>
    </subcellularLocation>
</comment>
<dbReference type="NCBIfam" id="NF004389">
    <property type="entry name" value="PRK05749.1-5"/>
    <property type="match status" value="1"/>
</dbReference>
<evidence type="ECO:0000256" key="4">
    <source>
        <dbReference type="ARBA" id="ARBA00019077"/>
    </source>
</evidence>
<feature type="active site" description="Proton acceptor" evidence="9">
    <location>
        <position position="60"/>
    </location>
</feature>
<dbReference type="InterPro" id="IPR001296">
    <property type="entry name" value="Glyco_trans_1"/>
</dbReference>
<dbReference type="STRING" id="749222.Nitsa_0700"/>
<dbReference type="InterPro" id="IPR007507">
    <property type="entry name" value="Glycos_transf_N"/>
</dbReference>
<protein>
    <recommendedName>
        <fullName evidence="4 11">3-deoxy-D-manno-octulosonic acid transferase</fullName>
        <shortName evidence="11">Kdo transferase</shortName>
        <ecNumber evidence="3 11">2.4.99.12</ecNumber>
    </recommendedName>
    <alternativeName>
        <fullName evidence="7 11">Lipid IV(A) 3-deoxy-D-manno-octulosonic acid transferase</fullName>
    </alternativeName>
</protein>
<dbReference type="Proteomes" id="UP000008633">
    <property type="component" value="Chromosome"/>
</dbReference>
<evidence type="ECO:0000259" key="13">
    <source>
        <dbReference type="Pfam" id="PF04413"/>
    </source>
</evidence>
<dbReference type="GO" id="GO:0005886">
    <property type="term" value="C:plasma membrane"/>
    <property type="evidence" value="ECO:0007669"/>
    <property type="project" value="UniProtKB-SubCell"/>
</dbReference>
<sequence length="388" mass="44631">MFTCCYTLLSAILWLAALPFLLLFSFKKKYRRSIPARFFLWKNPPLREGGIWFHVCSFGEARGVAPLVERFAPELRRMSATTQTGFESIASLAPEQSRYLPFEPLLWLWVKPQKALVVMEAELWYLLFTVAKRRGAPTFLINARISDRSWPGYRRFAWFYRRIFARIDRIFAQSEKDRERLEALGARNVEVTGNIKLAQRPQPTRQLPKPEGYLVCAASTHEGEEGAVLEAFRELKALRPEAKLLVVPRHPERFDKVWRMMESFAKLQAWQARRFSQGESLEADLILMDRMGELINCYAISDLVVLGGAFEPIGGHNAVEAAQFGMPIISGPHYFNQEELFAGIEGITIAPKEELAEVLRYPKLLEPTRLKVRGDALERIEKEIRNVL</sequence>
<dbReference type="PANTHER" id="PTHR42755:SF1">
    <property type="entry name" value="3-DEOXY-D-MANNO-OCTULOSONIC ACID TRANSFERASE, MITOCHONDRIAL-RELATED"/>
    <property type="match status" value="1"/>
</dbReference>
<comment type="pathway">
    <text evidence="2 11">Bacterial outer membrane biogenesis; LPS core biosynthesis.</text>
</comment>
<feature type="site" description="Transition state stabilizer" evidence="10">
    <location>
        <position position="196"/>
    </location>
</feature>
<dbReference type="PANTHER" id="PTHR42755">
    <property type="entry name" value="3-DEOXY-MANNO-OCTULOSONATE CYTIDYLYLTRANSFERASE"/>
    <property type="match status" value="1"/>
</dbReference>
<keyword evidence="5" id="KW-0997">Cell inner membrane</keyword>
<dbReference type="EMBL" id="CP002452">
    <property type="protein sequence ID" value="ADV45967.1"/>
    <property type="molecule type" value="Genomic_DNA"/>
</dbReference>
<evidence type="ECO:0000313" key="15">
    <source>
        <dbReference type="Proteomes" id="UP000008633"/>
    </source>
</evidence>
<evidence type="ECO:0000256" key="10">
    <source>
        <dbReference type="PIRSR" id="PIRSR639901-2"/>
    </source>
</evidence>
<feature type="transmembrane region" description="Helical" evidence="11">
    <location>
        <begin position="6"/>
        <end position="26"/>
    </location>
</feature>
<dbReference type="OrthoDB" id="9789797at2"/>
<feature type="site" description="Transition state stabilizer" evidence="10">
    <location>
        <position position="120"/>
    </location>
</feature>
<keyword evidence="11" id="KW-0472">Membrane</keyword>